<accession>A0ACC1YFK6</accession>
<sequence>MFNWKTVMGRRKTWWAAVPCTMSGSGSSRRSLRSESMKNIEEILKSKLATIKEEDPVAEEYCLTPSSASRLRQLAKKGKSKIRSKAVIGRLFLPQLISFKHSLRC</sequence>
<name>A0ACC1YFK6_MELAZ</name>
<comment type="caution">
    <text evidence="1">The sequence shown here is derived from an EMBL/GenBank/DDBJ whole genome shotgun (WGS) entry which is preliminary data.</text>
</comment>
<reference evidence="1 2" key="1">
    <citation type="journal article" date="2023" name="Science">
        <title>Complex scaffold remodeling in plant triterpene biosynthesis.</title>
        <authorList>
            <person name="De La Pena R."/>
            <person name="Hodgson H."/>
            <person name="Liu J.C."/>
            <person name="Stephenson M.J."/>
            <person name="Martin A.C."/>
            <person name="Owen C."/>
            <person name="Harkess A."/>
            <person name="Leebens-Mack J."/>
            <person name="Jimenez L.E."/>
            <person name="Osbourn A."/>
            <person name="Sattely E.S."/>
        </authorList>
    </citation>
    <scope>NUCLEOTIDE SEQUENCE [LARGE SCALE GENOMIC DNA]</scope>
    <source>
        <strain evidence="2">cv. JPN11</strain>
        <tissue evidence="1">Leaf</tissue>
    </source>
</reference>
<proteinExistence type="predicted"/>
<evidence type="ECO:0000313" key="2">
    <source>
        <dbReference type="Proteomes" id="UP001164539"/>
    </source>
</evidence>
<organism evidence="1 2">
    <name type="scientific">Melia azedarach</name>
    <name type="common">Chinaberry tree</name>
    <dbReference type="NCBI Taxonomy" id="155640"/>
    <lineage>
        <taxon>Eukaryota</taxon>
        <taxon>Viridiplantae</taxon>
        <taxon>Streptophyta</taxon>
        <taxon>Embryophyta</taxon>
        <taxon>Tracheophyta</taxon>
        <taxon>Spermatophyta</taxon>
        <taxon>Magnoliopsida</taxon>
        <taxon>eudicotyledons</taxon>
        <taxon>Gunneridae</taxon>
        <taxon>Pentapetalae</taxon>
        <taxon>rosids</taxon>
        <taxon>malvids</taxon>
        <taxon>Sapindales</taxon>
        <taxon>Meliaceae</taxon>
        <taxon>Melia</taxon>
    </lineage>
</organism>
<keyword evidence="2" id="KW-1185">Reference proteome</keyword>
<gene>
    <name evidence="1" type="ORF">OWV82_009441</name>
</gene>
<evidence type="ECO:0000313" key="1">
    <source>
        <dbReference type="EMBL" id="KAJ4721793.1"/>
    </source>
</evidence>
<protein>
    <submittedName>
        <fullName evidence="1">Ran GTPase-activating protein</fullName>
    </submittedName>
</protein>
<dbReference type="EMBL" id="CM051397">
    <property type="protein sequence ID" value="KAJ4721793.1"/>
    <property type="molecule type" value="Genomic_DNA"/>
</dbReference>
<dbReference type="Proteomes" id="UP001164539">
    <property type="component" value="Chromosome 4"/>
</dbReference>